<organism evidence="2 3">
    <name type="scientific">Oedothorax gibbosus</name>
    <dbReference type="NCBI Taxonomy" id="931172"/>
    <lineage>
        <taxon>Eukaryota</taxon>
        <taxon>Metazoa</taxon>
        <taxon>Ecdysozoa</taxon>
        <taxon>Arthropoda</taxon>
        <taxon>Chelicerata</taxon>
        <taxon>Arachnida</taxon>
        <taxon>Araneae</taxon>
        <taxon>Araneomorphae</taxon>
        <taxon>Entelegynae</taxon>
        <taxon>Araneoidea</taxon>
        <taxon>Linyphiidae</taxon>
        <taxon>Erigoninae</taxon>
        <taxon>Oedothorax</taxon>
    </lineage>
</organism>
<feature type="region of interest" description="Disordered" evidence="1">
    <location>
        <begin position="67"/>
        <end position="87"/>
    </location>
</feature>
<keyword evidence="3" id="KW-1185">Reference proteome</keyword>
<evidence type="ECO:0000313" key="3">
    <source>
        <dbReference type="Proteomes" id="UP000827092"/>
    </source>
</evidence>
<accession>A0AAV6TP53</accession>
<reference evidence="2 3" key="1">
    <citation type="journal article" date="2022" name="Nat. Ecol. Evol.">
        <title>A masculinizing supergene underlies an exaggerated male reproductive morph in a spider.</title>
        <authorList>
            <person name="Hendrickx F."/>
            <person name="De Corte Z."/>
            <person name="Sonet G."/>
            <person name="Van Belleghem S.M."/>
            <person name="Kostlbacher S."/>
            <person name="Vangestel C."/>
        </authorList>
    </citation>
    <scope>NUCLEOTIDE SEQUENCE [LARGE SCALE GENOMIC DNA]</scope>
    <source>
        <strain evidence="2">W744_W776</strain>
    </source>
</reference>
<dbReference type="AlphaFoldDB" id="A0AAV6TP53"/>
<dbReference type="Proteomes" id="UP000827092">
    <property type="component" value="Unassembled WGS sequence"/>
</dbReference>
<evidence type="ECO:0000313" key="2">
    <source>
        <dbReference type="EMBL" id="KAG8173396.1"/>
    </source>
</evidence>
<protein>
    <submittedName>
        <fullName evidence="2">Uncharacterized protein</fullName>
    </submittedName>
</protein>
<dbReference type="EMBL" id="JAFNEN010001805">
    <property type="protein sequence ID" value="KAG8173396.1"/>
    <property type="molecule type" value="Genomic_DNA"/>
</dbReference>
<proteinExistence type="predicted"/>
<comment type="caution">
    <text evidence="2">The sequence shown here is derived from an EMBL/GenBank/DDBJ whole genome shotgun (WGS) entry which is preliminary data.</text>
</comment>
<gene>
    <name evidence="2" type="ORF">JTE90_010920</name>
</gene>
<name>A0AAV6TP53_9ARAC</name>
<evidence type="ECO:0000256" key="1">
    <source>
        <dbReference type="SAM" id="MobiDB-lite"/>
    </source>
</evidence>
<sequence>MSTIERQLQIAIRKITDWTNTNGFVISNQKTICMHFCRKRGLHPDPEITLNGVALPAHGEIPPADCRAALDPEDSKAGTPDVGARAG</sequence>